<evidence type="ECO:0000256" key="1">
    <source>
        <dbReference type="ARBA" id="ARBA00001231"/>
    </source>
</evidence>
<dbReference type="Pfam" id="PF00728">
    <property type="entry name" value="Glyco_hydro_20"/>
    <property type="match status" value="1"/>
</dbReference>
<evidence type="ECO:0000256" key="6">
    <source>
        <dbReference type="ARBA" id="ARBA00023295"/>
    </source>
</evidence>
<dbReference type="Proteomes" id="UP000801492">
    <property type="component" value="Unassembled WGS sequence"/>
</dbReference>
<evidence type="ECO:0000256" key="2">
    <source>
        <dbReference type="ARBA" id="ARBA00006285"/>
    </source>
</evidence>
<evidence type="ECO:0000259" key="10">
    <source>
        <dbReference type="Pfam" id="PF00728"/>
    </source>
</evidence>
<protein>
    <recommendedName>
        <fullName evidence="7">Beta-hexosaminidase</fullName>
        <ecNumber evidence="7">3.2.1.52</ecNumber>
    </recommendedName>
</protein>
<name>A0A8K0GM77_IGNLU</name>
<feature type="domain" description="Beta-hexosaminidase eukaryotic type N-terminal" evidence="11">
    <location>
        <begin position="82"/>
        <end position="200"/>
    </location>
</feature>
<dbReference type="EMBL" id="VTPC01000704">
    <property type="protein sequence ID" value="KAF2904696.1"/>
    <property type="molecule type" value="Genomic_DNA"/>
</dbReference>
<dbReference type="CDD" id="cd06562">
    <property type="entry name" value="GH20_HexA_HexB-like"/>
    <property type="match status" value="1"/>
</dbReference>
<keyword evidence="3 9" id="KW-0732">Signal</keyword>
<dbReference type="InterPro" id="IPR015883">
    <property type="entry name" value="Glyco_hydro_20_cat"/>
</dbReference>
<comment type="caution">
    <text evidence="12">The sequence shown here is derived from an EMBL/GenBank/DDBJ whole genome shotgun (WGS) entry which is preliminary data.</text>
</comment>
<keyword evidence="4 7" id="KW-0378">Hydrolase</keyword>
<evidence type="ECO:0000259" key="11">
    <source>
        <dbReference type="Pfam" id="PF14845"/>
    </source>
</evidence>
<dbReference type="InterPro" id="IPR025705">
    <property type="entry name" value="Beta_hexosaminidase_sua/sub"/>
</dbReference>
<dbReference type="FunFam" id="3.20.20.80:FF:000063">
    <property type="entry name" value="Beta-hexosaminidase"/>
    <property type="match status" value="1"/>
</dbReference>
<dbReference type="GO" id="GO:0005975">
    <property type="term" value="P:carbohydrate metabolic process"/>
    <property type="evidence" value="ECO:0007669"/>
    <property type="project" value="InterPro"/>
</dbReference>
<evidence type="ECO:0000256" key="9">
    <source>
        <dbReference type="SAM" id="SignalP"/>
    </source>
</evidence>
<dbReference type="InterPro" id="IPR017853">
    <property type="entry name" value="GH"/>
</dbReference>
<dbReference type="Gene3D" id="3.30.379.10">
    <property type="entry name" value="Chitobiase/beta-hexosaminidase domain 2-like"/>
    <property type="match status" value="1"/>
</dbReference>
<evidence type="ECO:0000256" key="8">
    <source>
        <dbReference type="PIRSR" id="PIRSR001093-1"/>
    </source>
</evidence>
<evidence type="ECO:0000256" key="7">
    <source>
        <dbReference type="PIRNR" id="PIRNR001093"/>
    </source>
</evidence>
<dbReference type="Pfam" id="PF14845">
    <property type="entry name" value="Glycohydro_20b2"/>
    <property type="match status" value="1"/>
</dbReference>
<feature type="signal peptide" evidence="9">
    <location>
        <begin position="1"/>
        <end position="25"/>
    </location>
</feature>
<dbReference type="Gene3D" id="3.20.20.80">
    <property type="entry name" value="Glycosidases"/>
    <property type="match status" value="1"/>
</dbReference>
<comment type="catalytic activity">
    <reaction evidence="1 7">
        <text>Hydrolysis of terminal non-reducing N-acetyl-D-hexosamine residues in N-acetyl-beta-D-hexosaminides.</text>
        <dbReference type="EC" id="3.2.1.52"/>
    </reaction>
</comment>
<dbReference type="EC" id="3.2.1.52" evidence="7"/>
<dbReference type="GO" id="GO:0030203">
    <property type="term" value="P:glycosaminoglycan metabolic process"/>
    <property type="evidence" value="ECO:0007669"/>
    <property type="project" value="TreeGrafter"/>
</dbReference>
<keyword evidence="13" id="KW-1185">Reference proteome</keyword>
<feature type="chain" id="PRO_5035420257" description="Beta-hexosaminidase" evidence="9">
    <location>
        <begin position="26"/>
        <end position="610"/>
    </location>
</feature>
<dbReference type="PRINTS" id="PR00738">
    <property type="entry name" value="GLHYDRLASE20"/>
</dbReference>
<sequence length="610" mass="69148">MSRIMNVFCIVVLTLIVAASSPAHSYNDEGWFWTWTCNVMLERCERKSEPTNSFAYNFGKTDPHQYNSLSVCRLTCGRYGALWPKPTISTSLSSQLVSLHPQAIQFQILNAADEARNFLVKNTEIFYKNILAECGKNCTARSDTQVIIYLSVLNSDLTLNWGTNETYSLSVDTKGNLVTVQISAQNVFGVRHGIETLTQLIASYPIYSEGQQGFTRSLVMVAQANIQDKPVYRHRGLLIDTARNYLSIPAIKRQIDAMAASKLNVLHWHATDSQSFPLESPRVPQMSKFGAYSSKKVYSPTDVSHLLKYAKLRGVRIILEIDAPSHAGNGWQWGKAAGLGDLAVCINRQPWRSYCIQPPCGQLNPVNPYLYNVLGELYRDFIDIFPKGEVFHMGGDEVFFPCWNATTEIIKYLERNGRGRATEDFLQLWGEYQREALNVYDTEVGNTNTPIVLWSSGLTDPSVISKYLSKHRYVIQTWVPSSDELPRKLLNMGYKLIISTKDAWYLDHGFWGTTSYYTWRKAYSNELLRHDGVLGGEVCMWGELVDEHTIDNRVWPRAAAAAERLWSDPDSGTASAEARFYRHRERLISRGVQAEALAPRWCYQNEGECA</sequence>
<gene>
    <name evidence="12" type="ORF">ILUMI_01478</name>
</gene>
<dbReference type="PIRSF" id="PIRSF001093">
    <property type="entry name" value="B-hxosamndse_ab_euk"/>
    <property type="match status" value="1"/>
</dbReference>
<organism evidence="12 13">
    <name type="scientific">Ignelater luminosus</name>
    <name type="common">Cucubano</name>
    <name type="synonym">Pyrophorus luminosus</name>
    <dbReference type="NCBI Taxonomy" id="2038154"/>
    <lineage>
        <taxon>Eukaryota</taxon>
        <taxon>Metazoa</taxon>
        <taxon>Ecdysozoa</taxon>
        <taxon>Arthropoda</taxon>
        <taxon>Hexapoda</taxon>
        <taxon>Insecta</taxon>
        <taxon>Pterygota</taxon>
        <taxon>Neoptera</taxon>
        <taxon>Endopterygota</taxon>
        <taxon>Coleoptera</taxon>
        <taxon>Polyphaga</taxon>
        <taxon>Elateriformia</taxon>
        <taxon>Elateroidea</taxon>
        <taxon>Elateridae</taxon>
        <taxon>Agrypninae</taxon>
        <taxon>Pyrophorini</taxon>
        <taxon>Ignelater</taxon>
    </lineage>
</organism>
<dbReference type="SUPFAM" id="SSF55545">
    <property type="entry name" value="beta-N-acetylhexosaminidase-like domain"/>
    <property type="match status" value="1"/>
</dbReference>
<dbReference type="SUPFAM" id="SSF51445">
    <property type="entry name" value="(Trans)glycosidases"/>
    <property type="match status" value="1"/>
</dbReference>
<comment type="similarity">
    <text evidence="2 7">Belongs to the glycosyl hydrolase 20 family.</text>
</comment>
<keyword evidence="6 7" id="KW-0326">Glycosidase</keyword>
<evidence type="ECO:0000313" key="13">
    <source>
        <dbReference type="Proteomes" id="UP000801492"/>
    </source>
</evidence>
<dbReference type="PANTHER" id="PTHR22600:SF42">
    <property type="entry name" value="BETA-N-ACETYLHEXOSAMINIDASE"/>
    <property type="match status" value="1"/>
</dbReference>
<dbReference type="OrthoDB" id="428480at2759"/>
<evidence type="ECO:0000256" key="4">
    <source>
        <dbReference type="ARBA" id="ARBA00022801"/>
    </source>
</evidence>
<evidence type="ECO:0000256" key="3">
    <source>
        <dbReference type="ARBA" id="ARBA00022729"/>
    </source>
</evidence>
<dbReference type="GO" id="GO:0005886">
    <property type="term" value="C:plasma membrane"/>
    <property type="evidence" value="ECO:0007669"/>
    <property type="project" value="TreeGrafter"/>
</dbReference>
<dbReference type="GO" id="GO:0016231">
    <property type="term" value="F:beta-N-acetylglucosaminidase activity"/>
    <property type="evidence" value="ECO:0007669"/>
    <property type="project" value="TreeGrafter"/>
</dbReference>
<reference evidence="12" key="1">
    <citation type="submission" date="2019-08" db="EMBL/GenBank/DDBJ databases">
        <title>The genome of the North American firefly Photinus pyralis.</title>
        <authorList>
            <consortium name="Photinus pyralis genome working group"/>
            <person name="Fallon T.R."/>
            <person name="Sander Lower S.E."/>
            <person name="Weng J.-K."/>
        </authorList>
    </citation>
    <scope>NUCLEOTIDE SEQUENCE</scope>
    <source>
        <strain evidence="12">TRF0915ILg1</strain>
        <tissue evidence="12">Whole body</tissue>
    </source>
</reference>
<dbReference type="InterPro" id="IPR029019">
    <property type="entry name" value="HEX_eukaryotic_N"/>
</dbReference>
<evidence type="ECO:0000313" key="12">
    <source>
        <dbReference type="EMBL" id="KAF2904696.1"/>
    </source>
</evidence>
<evidence type="ECO:0000256" key="5">
    <source>
        <dbReference type="ARBA" id="ARBA00023180"/>
    </source>
</evidence>
<keyword evidence="5" id="KW-0325">Glycoprotein</keyword>
<dbReference type="AlphaFoldDB" id="A0A8K0GM77"/>
<accession>A0A8K0GM77</accession>
<dbReference type="InterPro" id="IPR029018">
    <property type="entry name" value="Hex-like_dom2"/>
</dbReference>
<feature type="active site" description="Proton donor" evidence="8">
    <location>
        <position position="397"/>
    </location>
</feature>
<feature type="domain" description="Glycoside hydrolase family 20 catalytic" evidence="10">
    <location>
        <begin position="232"/>
        <end position="568"/>
    </location>
</feature>
<dbReference type="PANTHER" id="PTHR22600">
    <property type="entry name" value="BETA-HEXOSAMINIDASE"/>
    <property type="match status" value="1"/>
</dbReference>
<proteinExistence type="inferred from homology"/>